<evidence type="ECO:0000259" key="5">
    <source>
        <dbReference type="Pfam" id="PF08626"/>
    </source>
</evidence>
<sequence length="1344" mass="148999">METNAFASLAHLKIIIIPVGPISKPVFDKWSTILRTFQDIPLADIPPARYDDRTRFMPSTPSVGSLYLTYTTHPPPIWHHSLALFRPSLFPIGVIGITACNSSTSLSLVQADFVRKVKHLYPYNSPYPLARSCFAFEDSDDPLQLSAEESGVEVIPSVLGNKTSGHIGMLLAGFCSQILASFSSMSRGLDTPRGWEILHSSLFPVYPIDPEQDHPQELTIRIDSPRGSLESKRTSLSTHSSPTHASSRDSSVSPRPQSMLSRSSSSATSTTSRNSTLLSNAMKRQSMINGSSPPNARFYKILGDLYLLAGRLSDATSCYNDAISLFKSLPDPVWHASVLEGLSTVAVLEAWAGSMGLQASISTNSLRDPWSDISDRMSMAIHMYFKAPLPDGSNDYPILVLLYTSCVLRYSHFLFSIWSSNGWGPMAFLAMLTPALPPSFNPEPPPLSKKWRMTSMTTISRTQIANVAAQAHGAWILHLQPHDRIRLFSALAGIYSCLGFRRKEVYVLRELVSVIMDLVVLGREEKREQNAARLGVNDSNLSDIAASAHVTVREHQITEGNQGILRLVTYICSIYGVNLKATRLKEDAAQGEERDETWEMEAESIDFAKQPTYGWSELQLGVVREALAVAESLPELPSLAQFSLSSLRTLYSHLGAPEQYSLYIAARNAIQVSQRRGEYIILEYWSGRPVVSIEIVALPFSRIPVEHPKADLDPRGTVAGPLVGPRDPFIYNPRLRASKTAQTLLVQKEPVEFILTLQNPFLFDLELTNISLSTSGATFQAQPVSVTIPPNSFCPVRLSGTAEVPGTLTIRGCFVQTAGCETREFLLPLSTDEEEAKIEKRRSMKEAELDRFKLTGLNARPTEKEKNRLSIAAAATAAVAPKEPAPTRFIECKVVPEQPLLRIRRTSLTHGAVMMYDGESTTIRLTVENVSLLPIDFIRLTFEDSTIAPMQQALNDGDLSVSEVYETEFSLLRRPVFSWDRKGEPQEVKPGQKATLTISCLGKVGCVSGTMQIAYANTRADAGSNFFHTRQVLYPVLVTVNHTLECYSMDILPFSPIVTLPPEDESYDSDTNSRSHLLEVDSEGDWCLFTVDVRNAYTLPFEVHFERNQEGTEQVSCSRLVPPGSTSRITLPIRRLCLSSSKLTEPVPTLSDRQFVVSKVGPGSVEQGIQRELFWYREELFNSVTARWKEPGGTRHGELSLRGQRLTSPMMQNLKTDPVRVILELVKFPEDDTEGDGNAIPPINGKVYPLPTHFYALRCRVRNATPASQVLILSLFATPMDHFHVEGNLTDISLGRVEGQQAKTFDIPICFVAEGQFEFVGEVRVLGEQSRAGEGELKVIVREL</sequence>
<dbReference type="Pfam" id="PF26280">
    <property type="entry name" value="Ig_TRAPPC9-Trs120_2nd"/>
    <property type="match status" value="1"/>
</dbReference>
<gene>
    <name evidence="9" type="ORF">M408DRAFT_21826</name>
</gene>
<dbReference type="InterPro" id="IPR058564">
    <property type="entry name" value="TPR_TRAPPC9_Trs120"/>
</dbReference>
<reference evidence="9 10" key="1">
    <citation type="submission" date="2014-04" db="EMBL/GenBank/DDBJ databases">
        <authorList>
            <consortium name="DOE Joint Genome Institute"/>
            <person name="Kuo A."/>
            <person name="Zuccaro A."/>
            <person name="Kohler A."/>
            <person name="Nagy L.G."/>
            <person name="Floudas D."/>
            <person name="Copeland A."/>
            <person name="Barry K.W."/>
            <person name="Cichocki N."/>
            <person name="Veneault-Fourrey C."/>
            <person name="LaButti K."/>
            <person name="Lindquist E.A."/>
            <person name="Lipzen A."/>
            <person name="Lundell T."/>
            <person name="Morin E."/>
            <person name="Murat C."/>
            <person name="Sun H."/>
            <person name="Tunlid A."/>
            <person name="Henrissat B."/>
            <person name="Grigoriev I.V."/>
            <person name="Hibbett D.S."/>
            <person name="Martin F."/>
            <person name="Nordberg H.P."/>
            <person name="Cantor M.N."/>
            <person name="Hua S.X."/>
        </authorList>
    </citation>
    <scope>NUCLEOTIDE SEQUENCE [LARGE SCALE GENOMIC DNA]</scope>
    <source>
        <strain evidence="9 10">MAFF 305830</strain>
    </source>
</reference>
<dbReference type="Pfam" id="PF08626">
    <property type="entry name" value="TRAPPC9-Trs120"/>
    <property type="match status" value="1"/>
</dbReference>
<protein>
    <submittedName>
        <fullName evidence="9">Uncharacterized protein</fullName>
    </submittedName>
</protein>
<evidence type="ECO:0000259" key="7">
    <source>
        <dbReference type="Pfam" id="PF26254"/>
    </source>
</evidence>
<feature type="compositionally biased region" description="Polar residues" evidence="4">
    <location>
        <begin position="234"/>
        <end position="260"/>
    </location>
</feature>
<feature type="compositionally biased region" description="Low complexity" evidence="4">
    <location>
        <begin position="261"/>
        <end position="274"/>
    </location>
</feature>
<keyword evidence="2" id="KW-0333">Golgi apparatus</keyword>
<dbReference type="InterPro" id="IPR058567">
    <property type="entry name" value="Ig_TRAPPC9_Trs120_3rd"/>
</dbReference>
<evidence type="ECO:0000256" key="3">
    <source>
        <dbReference type="PROSITE-ProRule" id="PRU00339"/>
    </source>
</evidence>
<feature type="domain" description="Trs120/TRAPPC9 TPR region" evidence="6">
    <location>
        <begin position="375"/>
        <end position="676"/>
    </location>
</feature>
<evidence type="ECO:0000313" key="10">
    <source>
        <dbReference type="Proteomes" id="UP000054097"/>
    </source>
</evidence>
<comment type="subcellular location">
    <subcellularLocation>
        <location evidence="1">Golgi apparatus</location>
    </subcellularLocation>
</comment>
<dbReference type="STRING" id="933852.A0A0C3B2J0"/>
<proteinExistence type="predicted"/>
<dbReference type="Pfam" id="PF26254">
    <property type="entry name" value="Ig_TRAPPC9-Trs120_1st"/>
    <property type="match status" value="1"/>
</dbReference>
<keyword evidence="3" id="KW-0802">TPR repeat</keyword>
<feature type="domain" description="Trs120/TRAPPC9 third Ig-like" evidence="8">
    <location>
        <begin position="1045"/>
        <end position="1215"/>
    </location>
</feature>
<dbReference type="HOGENOM" id="CLU_002231_2_1_1"/>
<evidence type="ECO:0000313" key="9">
    <source>
        <dbReference type="EMBL" id="KIM31035.1"/>
    </source>
</evidence>
<dbReference type="PROSITE" id="PS50005">
    <property type="entry name" value="TPR"/>
    <property type="match status" value="1"/>
</dbReference>
<accession>A0A0C3B2J0</accession>
<keyword evidence="10" id="KW-1185">Reference proteome</keyword>
<dbReference type="InterPro" id="IPR013935">
    <property type="entry name" value="Trs120_TRAPPC9"/>
</dbReference>
<evidence type="ECO:0000259" key="8">
    <source>
        <dbReference type="Pfam" id="PF26282"/>
    </source>
</evidence>
<dbReference type="Proteomes" id="UP000054097">
    <property type="component" value="Unassembled WGS sequence"/>
</dbReference>
<dbReference type="InterPro" id="IPR058563">
    <property type="entry name" value="Trs120_TRAPPC9_N"/>
</dbReference>
<reference evidence="10" key="2">
    <citation type="submission" date="2015-01" db="EMBL/GenBank/DDBJ databases">
        <title>Evolutionary Origins and Diversification of the Mycorrhizal Mutualists.</title>
        <authorList>
            <consortium name="DOE Joint Genome Institute"/>
            <consortium name="Mycorrhizal Genomics Consortium"/>
            <person name="Kohler A."/>
            <person name="Kuo A."/>
            <person name="Nagy L.G."/>
            <person name="Floudas D."/>
            <person name="Copeland A."/>
            <person name="Barry K.W."/>
            <person name="Cichocki N."/>
            <person name="Veneault-Fourrey C."/>
            <person name="LaButti K."/>
            <person name="Lindquist E.A."/>
            <person name="Lipzen A."/>
            <person name="Lundell T."/>
            <person name="Morin E."/>
            <person name="Murat C."/>
            <person name="Riley R."/>
            <person name="Ohm R."/>
            <person name="Sun H."/>
            <person name="Tunlid A."/>
            <person name="Henrissat B."/>
            <person name="Grigoriev I.V."/>
            <person name="Hibbett D.S."/>
            <person name="Martin F."/>
        </authorList>
    </citation>
    <scope>NUCLEOTIDE SEQUENCE [LARGE SCALE GENOMIC DNA]</scope>
    <source>
        <strain evidence="10">MAFF 305830</strain>
    </source>
</reference>
<dbReference type="GO" id="GO:0005802">
    <property type="term" value="C:trans-Golgi network"/>
    <property type="evidence" value="ECO:0007669"/>
    <property type="project" value="TreeGrafter"/>
</dbReference>
<feature type="region of interest" description="Disordered" evidence="4">
    <location>
        <begin position="220"/>
        <end position="274"/>
    </location>
</feature>
<name>A0A0C3B2J0_SERVB</name>
<dbReference type="PANTHER" id="PTHR21512:SF5">
    <property type="entry name" value="TRAFFICKING PROTEIN PARTICLE COMPLEX SUBUNIT 9"/>
    <property type="match status" value="1"/>
</dbReference>
<feature type="domain" description="Trs120/TRAPPC9 N-terminal" evidence="5">
    <location>
        <begin position="9"/>
        <end position="354"/>
    </location>
</feature>
<dbReference type="InterPro" id="IPR058565">
    <property type="entry name" value="Ig_TRAPPC9_Trs120_1st"/>
</dbReference>
<dbReference type="InterPro" id="IPR019734">
    <property type="entry name" value="TPR_rpt"/>
</dbReference>
<evidence type="ECO:0000256" key="2">
    <source>
        <dbReference type="ARBA" id="ARBA00023034"/>
    </source>
</evidence>
<feature type="repeat" description="TPR" evidence="3">
    <location>
        <begin position="296"/>
        <end position="329"/>
    </location>
</feature>
<evidence type="ECO:0000259" key="6">
    <source>
        <dbReference type="Pfam" id="PF26251"/>
    </source>
</evidence>
<evidence type="ECO:0000256" key="1">
    <source>
        <dbReference type="ARBA" id="ARBA00004555"/>
    </source>
</evidence>
<dbReference type="Pfam" id="PF26282">
    <property type="entry name" value="Ig_TRAPPC9-Trs120_3rd"/>
    <property type="match status" value="1"/>
</dbReference>
<organism evidence="9 10">
    <name type="scientific">Serendipita vermifera MAFF 305830</name>
    <dbReference type="NCBI Taxonomy" id="933852"/>
    <lineage>
        <taxon>Eukaryota</taxon>
        <taxon>Fungi</taxon>
        <taxon>Dikarya</taxon>
        <taxon>Basidiomycota</taxon>
        <taxon>Agaricomycotina</taxon>
        <taxon>Agaricomycetes</taxon>
        <taxon>Sebacinales</taxon>
        <taxon>Serendipitaceae</taxon>
        <taxon>Serendipita</taxon>
    </lineage>
</organism>
<evidence type="ECO:0000256" key="4">
    <source>
        <dbReference type="SAM" id="MobiDB-lite"/>
    </source>
</evidence>
<dbReference type="Pfam" id="PF26251">
    <property type="entry name" value="TPR_TRAPPC9-Trs120"/>
    <property type="match status" value="1"/>
</dbReference>
<dbReference type="PANTHER" id="PTHR21512">
    <property type="entry name" value="TRAFFICKING PROTEIN PARTICLE COMPLEX SUBUNIT 9"/>
    <property type="match status" value="1"/>
</dbReference>
<dbReference type="OrthoDB" id="27962at2759"/>
<dbReference type="EMBL" id="KN824283">
    <property type="protein sequence ID" value="KIM31035.1"/>
    <property type="molecule type" value="Genomic_DNA"/>
</dbReference>
<feature type="domain" description="Trs120/TRAPPC9 first Ig-like" evidence="7">
    <location>
        <begin position="690"/>
        <end position="897"/>
    </location>
</feature>